<reference evidence="2 3" key="1">
    <citation type="submission" date="2020-10" db="EMBL/GenBank/DDBJ databases">
        <title>Whole genome sequence of oil-degrading bacteria Rhodococcus pyridinivorans strain 5Ap.</title>
        <authorList>
            <person name="Akhremchuk A.E."/>
            <person name="Valentovich L.N."/>
            <person name="Charniauskaya M.I."/>
            <person name="Bukliarevich H.A."/>
            <person name="Titok M.A."/>
        </authorList>
    </citation>
    <scope>NUCLEOTIDE SEQUENCE [LARGE SCALE GENOMIC DNA]</scope>
    <source>
        <strain evidence="2 3">5Ap</strain>
        <plasmid evidence="2 3">pSID</plasmid>
    </source>
</reference>
<name>A0A7M2XXZ2_9NOCA</name>
<keyword evidence="3" id="KW-1185">Reference proteome</keyword>
<dbReference type="AlphaFoldDB" id="A0A7M2XXZ2"/>
<sequence>MGWIFGQATNVEQGDTGTKSVSNGDIEGLAVSDIEGMPVGESMSVMDGWTMATLEGVEYRVRIDGLSGYSITFTR</sequence>
<evidence type="ECO:0000313" key="2">
    <source>
        <dbReference type="EMBL" id="QOW01941.1"/>
    </source>
</evidence>
<geneLocation type="plasmid" evidence="2 3">
    <name>pSID</name>
</geneLocation>
<evidence type="ECO:0000256" key="1">
    <source>
        <dbReference type="SAM" id="MobiDB-lite"/>
    </source>
</evidence>
<keyword evidence="2" id="KW-0614">Plasmid</keyword>
<dbReference type="Proteomes" id="UP000593818">
    <property type="component" value="Plasmid pSID"/>
</dbReference>
<evidence type="ECO:0000313" key="3">
    <source>
        <dbReference type="Proteomes" id="UP000593818"/>
    </source>
</evidence>
<dbReference type="EMBL" id="CP063453">
    <property type="protein sequence ID" value="QOW01941.1"/>
    <property type="molecule type" value="Genomic_DNA"/>
</dbReference>
<accession>A0A7M2XXZ2</accession>
<organism evidence="2 3">
    <name type="scientific">Rhodococcus pyridinivorans</name>
    <dbReference type="NCBI Taxonomy" id="103816"/>
    <lineage>
        <taxon>Bacteria</taxon>
        <taxon>Bacillati</taxon>
        <taxon>Actinomycetota</taxon>
        <taxon>Actinomycetes</taxon>
        <taxon>Mycobacteriales</taxon>
        <taxon>Nocardiaceae</taxon>
        <taxon>Rhodococcus</taxon>
    </lineage>
</organism>
<dbReference type="RefSeq" id="WP_193904209.1">
    <property type="nucleotide sequence ID" value="NZ_CP063453.1"/>
</dbReference>
<protein>
    <submittedName>
        <fullName evidence="2">Uncharacterized protein</fullName>
    </submittedName>
</protein>
<proteinExistence type="predicted"/>
<feature type="region of interest" description="Disordered" evidence="1">
    <location>
        <begin position="1"/>
        <end position="24"/>
    </location>
</feature>
<feature type="compositionally biased region" description="Polar residues" evidence="1">
    <location>
        <begin position="7"/>
        <end position="23"/>
    </location>
</feature>
<gene>
    <name evidence="2" type="ORF">INP59_26575</name>
</gene>